<evidence type="ECO:0000313" key="1">
    <source>
        <dbReference type="EMBL" id="KAH7993144.1"/>
    </source>
</evidence>
<name>A0ACB8EKD3_9SAUR</name>
<evidence type="ECO:0000313" key="2">
    <source>
        <dbReference type="Proteomes" id="UP000827872"/>
    </source>
</evidence>
<proteinExistence type="predicted"/>
<accession>A0ACB8EKD3</accession>
<dbReference type="EMBL" id="CM037616">
    <property type="protein sequence ID" value="KAH7993144.1"/>
    <property type="molecule type" value="Genomic_DNA"/>
</dbReference>
<dbReference type="Proteomes" id="UP000827872">
    <property type="component" value="Linkage Group LG03"/>
</dbReference>
<gene>
    <name evidence="1" type="ORF">K3G42_029360</name>
</gene>
<comment type="caution">
    <text evidence="1">The sequence shown here is derived from an EMBL/GenBank/DDBJ whole genome shotgun (WGS) entry which is preliminary data.</text>
</comment>
<reference evidence="1" key="1">
    <citation type="submission" date="2021-08" db="EMBL/GenBank/DDBJ databases">
        <title>The first chromosome-level gecko genome reveals the dynamic sex chromosomes of Neotropical dwarf geckos (Sphaerodactylidae: Sphaerodactylus).</title>
        <authorList>
            <person name="Pinto B.J."/>
            <person name="Keating S.E."/>
            <person name="Gamble T."/>
        </authorList>
    </citation>
    <scope>NUCLEOTIDE SEQUENCE</scope>
    <source>
        <strain evidence="1">TG3544</strain>
    </source>
</reference>
<protein>
    <submittedName>
        <fullName evidence="1">Uncharacterized protein</fullName>
    </submittedName>
</protein>
<sequence length="108" mass="12163">MSGDCPKLEIGIAFKLEISRPIRLPDLEGKQQLKLLFGEKIGCRSPGESMCLHKILKMQLHRQEEPLLEIHVSSLKVVGSAVDSVSNIAINILREKARGLQCCYWTDY</sequence>
<keyword evidence="2" id="KW-1185">Reference proteome</keyword>
<organism evidence="1 2">
    <name type="scientific">Sphaerodactylus townsendi</name>
    <dbReference type="NCBI Taxonomy" id="933632"/>
    <lineage>
        <taxon>Eukaryota</taxon>
        <taxon>Metazoa</taxon>
        <taxon>Chordata</taxon>
        <taxon>Craniata</taxon>
        <taxon>Vertebrata</taxon>
        <taxon>Euteleostomi</taxon>
        <taxon>Lepidosauria</taxon>
        <taxon>Squamata</taxon>
        <taxon>Bifurcata</taxon>
        <taxon>Gekkota</taxon>
        <taxon>Sphaerodactylidae</taxon>
        <taxon>Sphaerodactylus</taxon>
    </lineage>
</organism>